<evidence type="ECO:0000256" key="1">
    <source>
        <dbReference type="SAM" id="MobiDB-lite"/>
    </source>
</evidence>
<evidence type="ECO:0000256" key="2">
    <source>
        <dbReference type="SAM" id="Phobius"/>
    </source>
</evidence>
<dbReference type="EMBL" id="HBKR01007375">
    <property type="protein sequence ID" value="CAE2288335.1"/>
    <property type="molecule type" value="Transcribed_RNA"/>
</dbReference>
<sequence length="539" mass="63178">MSPVFPPPHTPPTLDMANYTHPPPQDNMFLYISKATADGGLVHFLSQMLAAPQYFSGYKFRCYIEHGHNEHFEALTDKINNAHHVFNITIELVKMKLNREAIGEDMKRARGLIHLPYADKNPAVLYDALQEGLPVMTNVQSMPFQGLECAPPSAIHIVDGLGPPSQLGKEFQSFLKATSDRNQTKEHIAALVSALSPSSTYSRLCSALQLCEEGEPTEADEKLKDIYHTPTFSRPGLQMSRSSHAANFFGIKCDNSEINSCLRWMYWIGRHRGGAGSVFTSNLYKSKLVSANFKTFSREDCYNPQIRKEFFQLLHPHHETNVIKSQQEREREQVKELMEEMRDWMFKMEGKINKDELWRRQLVKKIGVEGLLEIEEEENKAVKKKQGKKERRRKERKASLEERIQKWHQREKEKEENWSLGGDKWEEDWVMKTKKRREKKNSEEAKEREMRLEKILGLQYNQKQANERLQKQKKENRASYLKRKEQRKREWWSDWDEWDWEIEKWVWSGVAGGVTVWVLGVAVFFYRKVLFKSHYVPSI</sequence>
<feature type="transmembrane region" description="Helical" evidence="2">
    <location>
        <begin position="505"/>
        <end position="526"/>
    </location>
</feature>
<evidence type="ECO:0000313" key="3">
    <source>
        <dbReference type="EMBL" id="CAE2288335.1"/>
    </source>
</evidence>
<keyword evidence="2" id="KW-1133">Transmembrane helix</keyword>
<accession>A0A7S4K9W4</accession>
<gene>
    <name evidence="3" type="ORF">NAES01612_LOCUS4848</name>
</gene>
<proteinExistence type="predicted"/>
<name>A0A7S4K9W4_9EUKA</name>
<protein>
    <submittedName>
        <fullName evidence="3">Uncharacterized protein</fullName>
    </submittedName>
</protein>
<keyword evidence="2" id="KW-0472">Membrane</keyword>
<reference evidence="3" key="1">
    <citation type="submission" date="2021-01" db="EMBL/GenBank/DDBJ databases">
        <authorList>
            <person name="Corre E."/>
            <person name="Pelletier E."/>
            <person name="Niang G."/>
            <person name="Scheremetjew M."/>
            <person name="Finn R."/>
            <person name="Kale V."/>
            <person name="Holt S."/>
            <person name="Cochrane G."/>
            <person name="Meng A."/>
            <person name="Brown T."/>
            <person name="Cohen L."/>
        </authorList>
    </citation>
    <scope>NUCLEOTIDE SEQUENCE</scope>
    <source>
        <strain evidence="3">SoJaBio B1-5/56/2</strain>
    </source>
</reference>
<keyword evidence="2" id="KW-0812">Transmembrane</keyword>
<dbReference type="AlphaFoldDB" id="A0A7S4K9W4"/>
<organism evidence="3">
    <name type="scientific">Paramoeba aestuarina</name>
    <dbReference type="NCBI Taxonomy" id="180227"/>
    <lineage>
        <taxon>Eukaryota</taxon>
        <taxon>Amoebozoa</taxon>
        <taxon>Discosea</taxon>
        <taxon>Flabellinia</taxon>
        <taxon>Dactylopodida</taxon>
        <taxon>Paramoebidae</taxon>
        <taxon>Paramoeba</taxon>
    </lineage>
</organism>
<feature type="compositionally biased region" description="Basic residues" evidence="1">
    <location>
        <begin position="382"/>
        <end position="396"/>
    </location>
</feature>
<feature type="region of interest" description="Disordered" evidence="1">
    <location>
        <begin position="379"/>
        <end position="398"/>
    </location>
</feature>